<dbReference type="Pfam" id="PF11684">
    <property type="entry name" value="DUF3280"/>
    <property type="match status" value="1"/>
</dbReference>
<keyword evidence="2" id="KW-1185">Reference proteome</keyword>
<dbReference type="InterPro" id="IPR021698">
    <property type="entry name" value="DUF3280"/>
</dbReference>
<dbReference type="EMBL" id="JBEAAL010000038">
    <property type="protein sequence ID" value="MEQ1409213.1"/>
    <property type="molecule type" value="Genomic_DNA"/>
</dbReference>
<proteinExistence type="predicted"/>
<comment type="caution">
    <text evidence="1">The sequence shown here is derived from an EMBL/GenBank/DDBJ whole genome shotgun (WGS) entry which is preliminary data.</text>
</comment>
<evidence type="ECO:0000313" key="2">
    <source>
        <dbReference type="Proteomes" id="UP001496627"/>
    </source>
</evidence>
<dbReference type="Proteomes" id="UP001496627">
    <property type="component" value="Unassembled WGS sequence"/>
</dbReference>
<dbReference type="RefSeq" id="WP_037151271.1">
    <property type="nucleotide sequence ID" value="NZ_JBEAAL010000038.1"/>
</dbReference>
<gene>
    <name evidence="1" type="ORF">ABK249_30350</name>
</gene>
<organism evidence="1 2">
    <name type="scientific">Neorhizobium phenanthreniclasticum</name>
    <dbReference type="NCBI Taxonomy" id="3157917"/>
    <lineage>
        <taxon>Bacteria</taxon>
        <taxon>Pseudomonadati</taxon>
        <taxon>Pseudomonadota</taxon>
        <taxon>Alphaproteobacteria</taxon>
        <taxon>Hyphomicrobiales</taxon>
        <taxon>Rhizobiaceae</taxon>
        <taxon>Rhizobium/Agrobacterium group</taxon>
        <taxon>Neorhizobium</taxon>
    </lineage>
</organism>
<name>A0ABV0MBD5_9HYPH</name>
<reference evidence="1 2" key="1">
    <citation type="submission" date="2024-05" db="EMBL/GenBank/DDBJ databases">
        <title>Neorhizobium sp. Rsf11, a plant growth promoting and heavy metal resistant PAH-degrader.</title>
        <authorList>
            <person name="Golubev S.N."/>
            <person name="Muratova A.Y."/>
            <person name="Markelova M.I."/>
        </authorList>
    </citation>
    <scope>NUCLEOTIDE SEQUENCE [LARGE SCALE GENOMIC DNA]</scope>
    <source>
        <strain evidence="1 2">Rsf11</strain>
    </source>
</reference>
<accession>A0ABV0MBD5</accession>
<protein>
    <submittedName>
        <fullName evidence="1">DUF2380 domain-containing protein</fullName>
    </submittedName>
</protein>
<sequence length="160" mass="16769">MASAGIVGGAASGFADAAEPVTLATSGFDFRDTSGEARDQRAEHAKRLKVLGTALQEGLSTSARMNVVPLTCGGGKCTARTAGLEALSVQAREAGARYLLVGEVQKMSTLVGGVKFAVLDLVSNKPTCDRFLSYRGDTDEAWRRAGAFAAQDIEKRCLPE</sequence>
<evidence type="ECO:0000313" key="1">
    <source>
        <dbReference type="EMBL" id="MEQ1409213.1"/>
    </source>
</evidence>